<evidence type="ECO:0000313" key="2">
    <source>
        <dbReference type="Proteomes" id="UP000315003"/>
    </source>
</evidence>
<dbReference type="PANTHER" id="PTHR10668">
    <property type="entry name" value="PHYTOENE DEHYDROGENASE"/>
    <property type="match status" value="1"/>
</dbReference>
<dbReference type="Pfam" id="PF13450">
    <property type="entry name" value="NAD_binding_8"/>
    <property type="match status" value="1"/>
</dbReference>
<protein>
    <submittedName>
        <fullName evidence="1">Ribulose-1,5-biphosphate synthetase</fullName>
    </submittedName>
</protein>
<dbReference type="GO" id="GO:0005829">
    <property type="term" value="C:cytosol"/>
    <property type="evidence" value="ECO:0007669"/>
    <property type="project" value="TreeGrafter"/>
</dbReference>
<dbReference type="EMBL" id="CP036272">
    <property type="protein sequence ID" value="QDT61260.1"/>
    <property type="molecule type" value="Genomic_DNA"/>
</dbReference>
<dbReference type="Gene3D" id="3.50.50.60">
    <property type="entry name" value="FAD/NAD(P)-binding domain"/>
    <property type="match status" value="2"/>
</dbReference>
<sequence length="526" mass="57513">MNTTKYDVAIVGGGHNGLVAACYLAQAGKSVVILERNAEFGGATRSKEVFAGRDAKLSVYSYLVSLLPQKIIDDLGLKLNLRTRKTASWTPSFQDGQFRELLIRNGDRAANRQAFLDLTGDENDYRGYSKLQEMQRQVASVIWPSLTEPMITRQEMRSRLGDAGSAAWQALIEEPLGDIIEQLIRDDLIRGMVFTDARIGVSTFPDDPSLLQNRCFLYHIIGQGTGEWKVPVGGMGTLLNQLLGVALDSRQVTFVKHANVTHLDSSADGCTVTYDNDGTAIDIESQIVLCNASADELARMTGDPSAAKATEVEGAGFKINLLLKRLPQLRSSQCRAEEAFAGTVHIDEGYQQMITSYQQSMAGQIPQKPPGEIYCHTLTDNSILSDELNQQGFHTITLFGLDLPYRLFTENNDQAKQQVVDRYLAGINQFLAEPIEDCLATDADGNVCLETMSARDLEQIIHLPKGNIFHGDLTWPFAETDDEAGQWGVETSLPNVLLCGSAAKRGGAVSGIPGHNAAMKALEQLP</sequence>
<dbReference type="InterPro" id="IPR036188">
    <property type="entry name" value="FAD/NAD-bd_sf"/>
</dbReference>
<dbReference type="SUPFAM" id="SSF51905">
    <property type="entry name" value="FAD/NAD(P)-binding domain"/>
    <property type="match status" value="1"/>
</dbReference>
<gene>
    <name evidence="1" type="ORF">SV7mr_37940</name>
</gene>
<dbReference type="PANTHER" id="PTHR10668:SF103">
    <property type="entry name" value="PYRIDINE NUCLEOTIDE-DISULFIDE OXIDOREDUCTASE DOMAIN-CONTAINING PROTEIN 2"/>
    <property type="match status" value="1"/>
</dbReference>
<accession>A0A517SYP1</accession>
<dbReference type="AlphaFoldDB" id="A0A517SYP1"/>
<organism evidence="1 2">
    <name type="scientific">Stieleria bergensis</name>
    <dbReference type="NCBI Taxonomy" id="2528025"/>
    <lineage>
        <taxon>Bacteria</taxon>
        <taxon>Pseudomonadati</taxon>
        <taxon>Planctomycetota</taxon>
        <taxon>Planctomycetia</taxon>
        <taxon>Pirellulales</taxon>
        <taxon>Pirellulaceae</taxon>
        <taxon>Stieleria</taxon>
    </lineage>
</organism>
<dbReference type="Proteomes" id="UP000315003">
    <property type="component" value="Chromosome"/>
</dbReference>
<evidence type="ECO:0000313" key="1">
    <source>
        <dbReference type="EMBL" id="QDT61260.1"/>
    </source>
</evidence>
<proteinExistence type="predicted"/>
<keyword evidence="2" id="KW-1185">Reference proteome</keyword>
<dbReference type="PRINTS" id="PR00420">
    <property type="entry name" value="RNGMNOXGNASE"/>
</dbReference>
<dbReference type="PROSITE" id="PS51257">
    <property type="entry name" value="PROKAR_LIPOPROTEIN"/>
    <property type="match status" value="1"/>
</dbReference>
<name>A0A517SYP1_9BACT</name>
<reference evidence="1 2" key="1">
    <citation type="submission" date="2019-02" db="EMBL/GenBank/DDBJ databases">
        <title>Deep-cultivation of Planctomycetes and their phenomic and genomic characterization uncovers novel biology.</title>
        <authorList>
            <person name="Wiegand S."/>
            <person name="Jogler M."/>
            <person name="Boedeker C."/>
            <person name="Pinto D."/>
            <person name="Vollmers J."/>
            <person name="Rivas-Marin E."/>
            <person name="Kohn T."/>
            <person name="Peeters S.H."/>
            <person name="Heuer A."/>
            <person name="Rast P."/>
            <person name="Oberbeckmann S."/>
            <person name="Bunk B."/>
            <person name="Jeske O."/>
            <person name="Meyerdierks A."/>
            <person name="Storesund J.E."/>
            <person name="Kallscheuer N."/>
            <person name="Luecker S."/>
            <person name="Lage O.M."/>
            <person name="Pohl T."/>
            <person name="Merkel B.J."/>
            <person name="Hornburger P."/>
            <person name="Mueller R.-W."/>
            <person name="Bruemmer F."/>
            <person name="Labrenz M."/>
            <person name="Spormann A.M."/>
            <person name="Op den Camp H."/>
            <person name="Overmann J."/>
            <person name="Amann R."/>
            <person name="Jetten M.S.M."/>
            <person name="Mascher T."/>
            <person name="Medema M.H."/>
            <person name="Devos D.P."/>
            <person name="Kaster A.-K."/>
            <person name="Ovreas L."/>
            <person name="Rohde M."/>
            <person name="Galperin M.Y."/>
            <person name="Jogler C."/>
        </authorList>
    </citation>
    <scope>NUCLEOTIDE SEQUENCE [LARGE SCALE GENOMIC DNA]</scope>
    <source>
        <strain evidence="1 2">SV_7m_r</strain>
    </source>
</reference>